<dbReference type="OrthoDB" id="8934511at2759"/>
<evidence type="ECO:0000259" key="1">
    <source>
        <dbReference type="PROSITE" id="PS50060"/>
    </source>
</evidence>
<organism evidence="2 3">
    <name type="scientific">Synaphobranchus kaupii</name>
    <name type="common">Kaup's arrowtooth eel</name>
    <dbReference type="NCBI Taxonomy" id="118154"/>
    <lineage>
        <taxon>Eukaryota</taxon>
        <taxon>Metazoa</taxon>
        <taxon>Chordata</taxon>
        <taxon>Craniata</taxon>
        <taxon>Vertebrata</taxon>
        <taxon>Euteleostomi</taxon>
        <taxon>Actinopterygii</taxon>
        <taxon>Neopterygii</taxon>
        <taxon>Teleostei</taxon>
        <taxon>Anguilliformes</taxon>
        <taxon>Synaphobranchidae</taxon>
        <taxon>Synaphobranchus</taxon>
    </lineage>
</organism>
<dbReference type="AlphaFoldDB" id="A0A9Q1F2B3"/>
<name>A0A9Q1F2B3_SYNKA</name>
<dbReference type="GO" id="GO:0016020">
    <property type="term" value="C:membrane"/>
    <property type="evidence" value="ECO:0007669"/>
    <property type="project" value="InterPro"/>
</dbReference>
<comment type="caution">
    <text evidence="2">The sequence shown here is derived from an EMBL/GenBank/DDBJ whole genome shotgun (WGS) entry which is preliminary data.</text>
</comment>
<evidence type="ECO:0000313" key="2">
    <source>
        <dbReference type="EMBL" id="KAJ8349636.1"/>
    </source>
</evidence>
<dbReference type="Proteomes" id="UP001152622">
    <property type="component" value="Chromosome 9"/>
</dbReference>
<dbReference type="PROSITE" id="PS50060">
    <property type="entry name" value="MAM_2"/>
    <property type="match status" value="1"/>
</dbReference>
<evidence type="ECO:0000313" key="3">
    <source>
        <dbReference type="Proteomes" id="UP001152622"/>
    </source>
</evidence>
<proteinExistence type="predicted"/>
<sequence length="196" mass="21320">MYYDNKRGLTAPAAGCTFDEDSDPSMCEYSQGEEDDFDWQLIHTYSSPHTSADLLRVPVDAWSPERALDDPPSEAHKIAVALNCSLAVYRTNGALREKKPPQGGVICAAGTMAPLAWRHPCGLSLGHNGAIQEALGSAGNRHICPDRKAEEKKTSYFILFLSHNVNRPPSLVLFSSVGAQHLLAHDLKRLAGQPAL</sequence>
<feature type="domain" description="MAM" evidence="1">
    <location>
        <begin position="14"/>
        <end position="40"/>
    </location>
</feature>
<accession>A0A9Q1F2B3</accession>
<protein>
    <recommendedName>
        <fullName evidence="1">MAM domain-containing protein</fullName>
    </recommendedName>
</protein>
<dbReference type="InterPro" id="IPR000998">
    <property type="entry name" value="MAM_dom"/>
</dbReference>
<dbReference type="EMBL" id="JAINUF010000009">
    <property type="protein sequence ID" value="KAJ8349636.1"/>
    <property type="molecule type" value="Genomic_DNA"/>
</dbReference>
<reference evidence="2" key="1">
    <citation type="journal article" date="2023" name="Science">
        <title>Genome structures resolve the early diversification of teleost fishes.</title>
        <authorList>
            <person name="Parey E."/>
            <person name="Louis A."/>
            <person name="Montfort J."/>
            <person name="Bouchez O."/>
            <person name="Roques C."/>
            <person name="Iampietro C."/>
            <person name="Lluch J."/>
            <person name="Castinel A."/>
            <person name="Donnadieu C."/>
            <person name="Desvignes T."/>
            <person name="Floi Bucao C."/>
            <person name="Jouanno E."/>
            <person name="Wen M."/>
            <person name="Mejri S."/>
            <person name="Dirks R."/>
            <person name="Jansen H."/>
            <person name="Henkel C."/>
            <person name="Chen W.J."/>
            <person name="Zahm M."/>
            <person name="Cabau C."/>
            <person name="Klopp C."/>
            <person name="Thompson A.W."/>
            <person name="Robinson-Rechavi M."/>
            <person name="Braasch I."/>
            <person name="Lecointre G."/>
            <person name="Bobe J."/>
            <person name="Postlethwait J.H."/>
            <person name="Berthelot C."/>
            <person name="Roest Crollius H."/>
            <person name="Guiguen Y."/>
        </authorList>
    </citation>
    <scope>NUCLEOTIDE SEQUENCE</scope>
    <source>
        <strain evidence="2">WJC10195</strain>
    </source>
</reference>
<gene>
    <name evidence="2" type="ORF">SKAU_G00247660</name>
</gene>
<keyword evidence="3" id="KW-1185">Reference proteome</keyword>